<proteinExistence type="predicted"/>
<evidence type="ECO:0000313" key="3">
    <source>
        <dbReference type="Proteomes" id="UP001501083"/>
    </source>
</evidence>
<keyword evidence="3" id="KW-1185">Reference proteome</keyword>
<feature type="region of interest" description="Disordered" evidence="1">
    <location>
        <begin position="72"/>
        <end position="109"/>
    </location>
</feature>
<dbReference type="EMBL" id="BAABKY010000006">
    <property type="protein sequence ID" value="GAA5081957.1"/>
    <property type="molecule type" value="Genomic_DNA"/>
</dbReference>
<dbReference type="RefSeq" id="WP_158984278.1">
    <property type="nucleotide sequence ID" value="NZ_BAABKY010000006.1"/>
</dbReference>
<protein>
    <submittedName>
        <fullName evidence="2">Uncharacterized protein</fullName>
    </submittedName>
</protein>
<evidence type="ECO:0000313" key="2">
    <source>
        <dbReference type="EMBL" id="GAA5081957.1"/>
    </source>
</evidence>
<dbReference type="Proteomes" id="UP001501083">
    <property type="component" value="Unassembled WGS sequence"/>
</dbReference>
<accession>A0ABP9LSK6</accession>
<organism evidence="2 3">
    <name type="scientific">Lysobacter panacisoli</name>
    <dbReference type="NCBI Taxonomy" id="1255263"/>
    <lineage>
        <taxon>Bacteria</taxon>
        <taxon>Pseudomonadati</taxon>
        <taxon>Pseudomonadota</taxon>
        <taxon>Gammaproteobacteria</taxon>
        <taxon>Lysobacterales</taxon>
        <taxon>Lysobacteraceae</taxon>
        <taxon>Lysobacter</taxon>
    </lineage>
</organism>
<evidence type="ECO:0000256" key="1">
    <source>
        <dbReference type="SAM" id="MobiDB-lite"/>
    </source>
</evidence>
<name>A0ABP9LSK6_9GAMM</name>
<feature type="region of interest" description="Disordered" evidence="1">
    <location>
        <begin position="126"/>
        <end position="146"/>
    </location>
</feature>
<gene>
    <name evidence="2" type="ORF">GCM10025759_32830</name>
</gene>
<comment type="caution">
    <text evidence="2">The sequence shown here is derived from an EMBL/GenBank/DDBJ whole genome shotgun (WGS) entry which is preliminary data.</text>
</comment>
<reference evidence="3" key="1">
    <citation type="journal article" date="2019" name="Int. J. Syst. Evol. Microbiol.">
        <title>The Global Catalogue of Microorganisms (GCM) 10K type strain sequencing project: providing services to taxonomists for standard genome sequencing and annotation.</title>
        <authorList>
            <consortium name="The Broad Institute Genomics Platform"/>
            <consortium name="The Broad Institute Genome Sequencing Center for Infectious Disease"/>
            <person name="Wu L."/>
            <person name="Ma J."/>
        </authorList>
    </citation>
    <scope>NUCLEOTIDE SEQUENCE [LARGE SCALE GENOMIC DNA]</scope>
    <source>
        <strain evidence="3">JCM 19212</strain>
    </source>
</reference>
<sequence length="146" mass="15932">MARRDRRRGASPIVHKAPERKRSFDIPWLTIGAVALISLPVLHEVTREPMLRNHYTDRASCECDYQQGCGRDSASGSWAGPWYAQDPGDRRADDPGAGTCRRSGGSGYYGGYGGYGYGQGRYPPTSVEQGYRGGFGSTGRVHSARS</sequence>